<feature type="domain" description="HTH LytTR-type" evidence="1">
    <location>
        <begin position="85"/>
        <end position="174"/>
    </location>
</feature>
<dbReference type="PROSITE" id="PS50930">
    <property type="entry name" value="HTH_LYTTR"/>
    <property type="match status" value="1"/>
</dbReference>
<dbReference type="PANTHER" id="PTHR37299">
    <property type="entry name" value="TRANSCRIPTIONAL REGULATOR-RELATED"/>
    <property type="match status" value="1"/>
</dbReference>
<dbReference type="SMART" id="SM00850">
    <property type="entry name" value="LytTR"/>
    <property type="match status" value="1"/>
</dbReference>
<evidence type="ECO:0000259" key="1">
    <source>
        <dbReference type="PROSITE" id="PS50930"/>
    </source>
</evidence>
<sequence>MKIAFFTNEKQLTELQEEEITDSRNHLLKVDYFSMEEKLLPTLDCAAYDVIVIYPKGGTASCGKIIRQVDMREKYTAFFNGHTWVFDIQDIFFLESYYRKTSVVIENERIRIRAKLDEEEGKLPSDHFIRINRHNIVNMQYVKNVKGEVIEMQNGDVLYVNDTRRKKFEKKYLKFLEINFMLL</sequence>
<dbReference type="EMBL" id="CP113524">
    <property type="protein sequence ID" value="WAJ22990.1"/>
    <property type="molecule type" value="Genomic_DNA"/>
</dbReference>
<protein>
    <submittedName>
        <fullName evidence="2">LytTR family DNA-binding domain-containing protein</fullName>
    </submittedName>
</protein>
<dbReference type="PANTHER" id="PTHR37299:SF1">
    <property type="entry name" value="STAGE 0 SPORULATION PROTEIN A HOMOLOG"/>
    <property type="match status" value="1"/>
</dbReference>
<dbReference type="Proteomes" id="UP001163115">
    <property type="component" value="Chromosome"/>
</dbReference>
<proteinExistence type="predicted"/>
<dbReference type="InterPro" id="IPR046947">
    <property type="entry name" value="LytR-like"/>
</dbReference>
<dbReference type="InterPro" id="IPR007492">
    <property type="entry name" value="LytTR_DNA-bd_dom"/>
</dbReference>
<reference evidence="2" key="1">
    <citation type="submission" date="2022-11" db="EMBL/GenBank/DDBJ databases">
        <title>Lacrimispora xylanolytica sy1, complete genome.</title>
        <authorList>
            <person name="Choi S."/>
        </authorList>
    </citation>
    <scope>NUCLEOTIDE SEQUENCE</scope>
    <source>
        <strain evidence="2">Sy1</strain>
    </source>
</reference>
<evidence type="ECO:0000313" key="3">
    <source>
        <dbReference type="Proteomes" id="UP001163115"/>
    </source>
</evidence>
<dbReference type="Pfam" id="PF04397">
    <property type="entry name" value="LytTR"/>
    <property type="match status" value="1"/>
</dbReference>
<evidence type="ECO:0000313" key="2">
    <source>
        <dbReference type="EMBL" id="WAJ22990.1"/>
    </source>
</evidence>
<keyword evidence="3" id="KW-1185">Reference proteome</keyword>
<name>A0ABY7A9H0_9FIRM</name>
<organism evidence="2 3">
    <name type="scientific">Lacrimispora xylanolytica</name>
    <dbReference type="NCBI Taxonomy" id="29375"/>
    <lineage>
        <taxon>Bacteria</taxon>
        <taxon>Bacillati</taxon>
        <taxon>Bacillota</taxon>
        <taxon>Clostridia</taxon>
        <taxon>Lachnospirales</taxon>
        <taxon>Lachnospiraceae</taxon>
        <taxon>Lacrimispora</taxon>
    </lineage>
</organism>
<accession>A0ABY7A9H0</accession>
<dbReference type="Gene3D" id="2.40.50.1020">
    <property type="entry name" value="LytTr DNA-binding domain"/>
    <property type="match status" value="1"/>
</dbReference>
<gene>
    <name evidence="2" type="ORF">OW255_15660</name>
</gene>
<keyword evidence="2" id="KW-0238">DNA-binding</keyword>
<dbReference type="GO" id="GO:0003677">
    <property type="term" value="F:DNA binding"/>
    <property type="evidence" value="ECO:0007669"/>
    <property type="project" value="UniProtKB-KW"/>
</dbReference>
<dbReference type="RefSeq" id="WP_024838586.1">
    <property type="nucleotide sequence ID" value="NZ_CP113524.1"/>
</dbReference>